<evidence type="ECO:0000313" key="2">
    <source>
        <dbReference type="Proteomes" id="UP000316968"/>
    </source>
</evidence>
<organism evidence="1 2">
    <name type="scientific">Saccharibacillus brassicae</name>
    <dbReference type="NCBI Taxonomy" id="2583377"/>
    <lineage>
        <taxon>Bacteria</taxon>
        <taxon>Bacillati</taxon>
        <taxon>Bacillota</taxon>
        <taxon>Bacilli</taxon>
        <taxon>Bacillales</taxon>
        <taxon>Paenibacillaceae</taxon>
        <taxon>Saccharibacillus</taxon>
    </lineage>
</organism>
<evidence type="ECO:0008006" key="3">
    <source>
        <dbReference type="Google" id="ProtNLM"/>
    </source>
</evidence>
<dbReference type="Gene3D" id="1.10.4190.10">
    <property type="entry name" value="Urease accessory protein UreF"/>
    <property type="match status" value="1"/>
</dbReference>
<dbReference type="Pfam" id="PF01730">
    <property type="entry name" value="UreF"/>
    <property type="match status" value="1"/>
</dbReference>
<dbReference type="KEGG" id="saca:FFV09_16960"/>
<dbReference type="OrthoDB" id="9798772at2"/>
<dbReference type="RefSeq" id="WP_141448924.1">
    <property type="nucleotide sequence ID" value="NZ_CP041217.1"/>
</dbReference>
<reference evidence="1 2" key="1">
    <citation type="submission" date="2019-06" db="EMBL/GenBank/DDBJ databases">
        <title>Saccharibacillus brassicae sp. nov., an endophytic bacterium isolated from Chinese cabbage seeds (Brassica pekinensis).</title>
        <authorList>
            <person name="Jiang L."/>
            <person name="Lee J."/>
            <person name="Kim S.W."/>
        </authorList>
    </citation>
    <scope>NUCLEOTIDE SEQUENCE [LARGE SCALE GENOMIC DNA]</scope>
    <source>
        <strain evidence="2">KCTC 43072 / ATSA2</strain>
    </source>
</reference>
<dbReference type="InterPro" id="IPR002639">
    <property type="entry name" value="UreF"/>
</dbReference>
<keyword evidence="2" id="KW-1185">Reference proteome</keyword>
<name>A0A4Y6UXB5_SACBS</name>
<dbReference type="AlphaFoldDB" id="A0A4Y6UXB5"/>
<protein>
    <recommendedName>
        <fullName evidence="3">Urease accessory protein UreF</fullName>
    </recommendedName>
</protein>
<accession>A0A4Y6UXB5</accession>
<dbReference type="EMBL" id="CP041217">
    <property type="protein sequence ID" value="QDH22382.1"/>
    <property type="molecule type" value="Genomic_DNA"/>
</dbReference>
<dbReference type="GO" id="GO:0016151">
    <property type="term" value="F:nickel cation binding"/>
    <property type="evidence" value="ECO:0007669"/>
    <property type="project" value="InterPro"/>
</dbReference>
<dbReference type="Proteomes" id="UP000316968">
    <property type="component" value="Chromosome"/>
</dbReference>
<gene>
    <name evidence="1" type="ORF">FFV09_16960</name>
</gene>
<sequence>MHSGQKLLSYMTLLETSSPSPVGCIKEDMNGNRLSGVEAFEEVMRSYIHPRLTHIEGRAIEDLYGAFARGDVETAFRIDRSLRTKTCPNEIDTEMRRSGRKVLKLSKSLYPWINFAPFAEALQTGQAFGCLPLCYAWINFNLEIEPEQAVTAYLYHHTTLYVDHCARLLNLDDVTRRKLLMRMIDDVSERWSRARTTTEPAFMSADAYGTPIQKTL</sequence>
<dbReference type="InterPro" id="IPR038277">
    <property type="entry name" value="UreF_sf"/>
</dbReference>
<proteinExistence type="predicted"/>
<evidence type="ECO:0000313" key="1">
    <source>
        <dbReference type="EMBL" id="QDH22382.1"/>
    </source>
</evidence>